<sequence length="69" mass="8432">MRPLTDEETEKFFKKLSNYIGDNIKLLLEREDGEYVFRLHKDRVYYCRFLFFVLILNRGLSQNKGIQRI</sequence>
<evidence type="ECO:0000313" key="2">
    <source>
        <dbReference type="Proteomes" id="UP001497535"/>
    </source>
</evidence>
<comment type="caution">
    <text evidence="1">The sequence shown here is derived from an EMBL/GenBank/DDBJ whole genome shotgun (WGS) entry which is preliminary data.</text>
</comment>
<accession>A0ACB1APQ1</accession>
<reference evidence="1" key="1">
    <citation type="submission" date="2023-11" db="EMBL/GenBank/DDBJ databases">
        <authorList>
            <person name="Poullet M."/>
        </authorList>
    </citation>
    <scope>NUCLEOTIDE SEQUENCE</scope>
    <source>
        <strain evidence="1">E1834</strain>
    </source>
</reference>
<dbReference type="Proteomes" id="UP001497535">
    <property type="component" value="Unassembled WGS sequence"/>
</dbReference>
<keyword evidence="2" id="KW-1185">Reference proteome</keyword>
<organism evidence="1 2">
    <name type="scientific">Meloidogyne enterolobii</name>
    <name type="common">Root-knot nematode worm</name>
    <name type="synonym">Meloidogyne mayaguensis</name>
    <dbReference type="NCBI Taxonomy" id="390850"/>
    <lineage>
        <taxon>Eukaryota</taxon>
        <taxon>Metazoa</taxon>
        <taxon>Ecdysozoa</taxon>
        <taxon>Nematoda</taxon>
        <taxon>Chromadorea</taxon>
        <taxon>Rhabditida</taxon>
        <taxon>Tylenchina</taxon>
        <taxon>Tylenchomorpha</taxon>
        <taxon>Tylenchoidea</taxon>
        <taxon>Meloidogynidae</taxon>
        <taxon>Meloidogyninae</taxon>
        <taxon>Meloidogyne</taxon>
    </lineage>
</organism>
<name>A0ACB1APQ1_MELEN</name>
<gene>
    <name evidence="1" type="ORF">MENTE1834_LOCUS39860</name>
</gene>
<proteinExistence type="predicted"/>
<protein>
    <submittedName>
        <fullName evidence="1">Uncharacterized protein</fullName>
    </submittedName>
</protein>
<evidence type="ECO:0000313" key="1">
    <source>
        <dbReference type="EMBL" id="CAK5091990.1"/>
    </source>
</evidence>
<dbReference type="EMBL" id="CAVMJV010000091">
    <property type="protein sequence ID" value="CAK5091990.1"/>
    <property type="molecule type" value="Genomic_DNA"/>
</dbReference>